<feature type="transmembrane region" description="Helical" evidence="1">
    <location>
        <begin position="184"/>
        <end position="205"/>
    </location>
</feature>
<feature type="transmembrane region" description="Helical" evidence="1">
    <location>
        <begin position="133"/>
        <end position="152"/>
    </location>
</feature>
<dbReference type="InterPro" id="IPR025513">
    <property type="entry name" value="DUF4401"/>
</dbReference>
<proteinExistence type="predicted"/>
<gene>
    <name evidence="3" type="ORF">EIC27_01285</name>
</gene>
<keyword evidence="4" id="KW-1185">Reference proteome</keyword>
<protein>
    <submittedName>
        <fullName evidence="3">DUF4401 domain-containing protein</fullName>
    </submittedName>
</protein>
<dbReference type="Proteomes" id="UP000279470">
    <property type="component" value="Unassembled WGS sequence"/>
</dbReference>
<dbReference type="EMBL" id="RXFM01000011">
    <property type="protein sequence ID" value="RST70840.1"/>
    <property type="molecule type" value="Genomic_DNA"/>
</dbReference>
<reference evidence="4" key="1">
    <citation type="submission" date="2018-11" db="EMBL/GenBank/DDBJ databases">
        <title>Phylogenetic, genomic, and biogeographic characterization of a novel and ubiquitous marine invertebrate-associated Rickettsiales parasite, Candidatus Marinoinvertebrata rohwerii, gen. nov., sp. nov.</title>
        <authorList>
            <person name="Klinges J.G."/>
            <person name="Rosales S.M."/>
            <person name="Mcminds R."/>
            <person name="Shaver E.C."/>
            <person name="Shantz A."/>
            <person name="Peters E.C."/>
            <person name="Burkepile D.E."/>
            <person name="Silliman B.R."/>
            <person name="Vega Thurber R.L."/>
        </authorList>
    </citation>
    <scope>NUCLEOTIDE SEQUENCE [LARGE SCALE GENOMIC DNA]</scope>
    <source>
        <strain evidence="4">a_cerv_44</strain>
    </source>
</reference>
<comment type="caution">
    <text evidence="3">The sequence shown here is derived from an EMBL/GenBank/DDBJ whole genome shotgun (WGS) entry which is preliminary data.</text>
</comment>
<keyword evidence="1" id="KW-0812">Transmembrane</keyword>
<dbReference type="OrthoDB" id="8477942at2"/>
<organism evidence="3 4">
    <name type="scientific">Candidatus Aquarickettsia rohweri</name>
    <dbReference type="NCBI Taxonomy" id="2602574"/>
    <lineage>
        <taxon>Bacteria</taxon>
        <taxon>Pseudomonadati</taxon>
        <taxon>Pseudomonadota</taxon>
        <taxon>Alphaproteobacteria</taxon>
        <taxon>Rickettsiales</taxon>
        <taxon>Candidatus Midichloriaceae</taxon>
        <taxon>Candidatus Aquarickettsia</taxon>
    </lineage>
</organism>
<dbReference type="AlphaFoldDB" id="A0A3S0FT24"/>
<feature type="transmembrane region" description="Helical" evidence="1">
    <location>
        <begin position="79"/>
        <end position="96"/>
    </location>
</feature>
<feature type="transmembrane region" description="Helical" evidence="1">
    <location>
        <begin position="108"/>
        <end position="127"/>
    </location>
</feature>
<dbReference type="Pfam" id="PF14351">
    <property type="entry name" value="DUF4401"/>
    <property type="match status" value="1"/>
</dbReference>
<evidence type="ECO:0000256" key="1">
    <source>
        <dbReference type="SAM" id="Phobius"/>
    </source>
</evidence>
<dbReference type="RefSeq" id="WP_126044353.1">
    <property type="nucleotide sequence ID" value="NZ_RXFM01000011.1"/>
</dbReference>
<evidence type="ECO:0000259" key="2">
    <source>
        <dbReference type="Pfam" id="PF14351"/>
    </source>
</evidence>
<sequence length="231" mass="26324">MPKYTIKYNAAELLQQLRSKGLAINNELSNFIIYQHKKKELPLYLMILIGIGTFIASLCFIGFLEVVNIINIFSYNKSSIILGLAFITSAIGLQRAAGQNNTVKHNFLIKYSFICMLIGKILFVVGISQVLHYKWSITLGLLIITSITYNIYQMSIDRFLSSFTMLSSILINIIDYIWGYNTNYLTKLILNACFLIQFTIAAILLTHDKIKQDYIPLSYAFTLSLCMIILL</sequence>
<keyword evidence="1" id="KW-1133">Transmembrane helix</keyword>
<accession>A0A3S0FT24</accession>
<feature type="transmembrane region" description="Helical" evidence="1">
    <location>
        <begin position="159"/>
        <end position="178"/>
    </location>
</feature>
<feature type="domain" description="DUF4401" evidence="2">
    <location>
        <begin position="42"/>
        <end position="225"/>
    </location>
</feature>
<feature type="transmembrane region" description="Helical" evidence="1">
    <location>
        <begin position="43"/>
        <end position="73"/>
    </location>
</feature>
<name>A0A3S0FT24_9RICK</name>
<evidence type="ECO:0000313" key="4">
    <source>
        <dbReference type="Proteomes" id="UP000279470"/>
    </source>
</evidence>
<keyword evidence="1" id="KW-0472">Membrane</keyword>
<evidence type="ECO:0000313" key="3">
    <source>
        <dbReference type="EMBL" id="RST70840.1"/>
    </source>
</evidence>